<dbReference type="InterPro" id="IPR014729">
    <property type="entry name" value="Rossmann-like_a/b/a_fold"/>
</dbReference>
<dbReference type="EMBL" id="JBHTAP010000001">
    <property type="protein sequence ID" value="MFC7234995.1"/>
    <property type="molecule type" value="Genomic_DNA"/>
</dbReference>
<dbReference type="PANTHER" id="PTHR46268">
    <property type="entry name" value="STRESS RESPONSE PROTEIN NHAX"/>
    <property type="match status" value="1"/>
</dbReference>
<reference evidence="3 4" key="1">
    <citation type="journal article" date="2019" name="Int. J. Syst. Evol. Microbiol.">
        <title>The Global Catalogue of Microorganisms (GCM) 10K type strain sequencing project: providing services to taxonomists for standard genome sequencing and annotation.</title>
        <authorList>
            <consortium name="The Broad Institute Genomics Platform"/>
            <consortium name="The Broad Institute Genome Sequencing Center for Infectious Disease"/>
            <person name="Wu L."/>
            <person name="Ma J."/>
        </authorList>
    </citation>
    <scope>NUCLEOTIDE SEQUENCE [LARGE SCALE GENOMIC DNA]</scope>
    <source>
        <strain evidence="3 4">DT85</strain>
    </source>
</reference>
<sequence length="144" mass="14868">MEIETVLVPVDGSEESVAAVEYGVAIADAYGASVHALYVLGEGMVRGVEAGDLADEEVAAESEAFLDEVQRMAGDVPVSRAMAAGFSLSQLSRHPGSVILDAADDVAADFLVVPREPLTGDPSAVIEKAAEYVLAHASQPVLSV</sequence>
<evidence type="ECO:0000313" key="4">
    <source>
        <dbReference type="Proteomes" id="UP001596398"/>
    </source>
</evidence>
<dbReference type="Proteomes" id="UP001596398">
    <property type="component" value="Unassembled WGS sequence"/>
</dbReference>
<dbReference type="Pfam" id="PF00582">
    <property type="entry name" value="Usp"/>
    <property type="match status" value="1"/>
</dbReference>
<gene>
    <name evidence="3" type="ORF">ACFQJ4_06655</name>
</gene>
<dbReference type="RefSeq" id="WP_276236017.1">
    <property type="nucleotide sequence ID" value="NZ_CP119802.1"/>
</dbReference>
<dbReference type="AlphaFoldDB" id="A0ABD5ZNW6"/>
<dbReference type="PRINTS" id="PR01438">
    <property type="entry name" value="UNVRSLSTRESS"/>
</dbReference>
<organism evidence="3 4">
    <name type="scientific">Halosegnis marinus</name>
    <dbReference type="NCBI Taxonomy" id="3034023"/>
    <lineage>
        <taxon>Archaea</taxon>
        <taxon>Methanobacteriati</taxon>
        <taxon>Methanobacteriota</taxon>
        <taxon>Stenosarchaea group</taxon>
        <taxon>Halobacteria</taxon>
        <taxon>Halobacteriales</taxon>
        <taxon>Natronomonadaceae</taxon>
        <taxon>Halosegnis</taxon>
    </lineage>
</organism>
<name>A0ABD5ZNW6_9EURY</name>
<dbReference type="CDD" id="cd00293">
    <property type="entry name" value="USP-like"/>
    <property type="match status" value="1"/>
</dbReference>
<evidence type="ECO:0000259" key="2">
    <source>
        <dbReference type="Pfam" id="PF00582"/>
    </source>
</evidence>
<proteinExistence type="inferred from homology"/>
<dbReference type="InterPro" id="IPR006015">
    <property type="entry name" value="Universal_stress_UspA"/>
</dbReference>
<accession>A0ABD5ZNW6</accession>
<feature type="domain" description="UspA" evidence="2">
    <location>
        <begin position="4"/>
        <end position="143"/>
    </location>
</feature>
<dbReference type="SUPFAM" id="SSF52402">
    <property type="entry name" value="Adenine nucleotide alpha hydrolases-like"/>
    <property type="match status" value="1"/>
</dbReference>
<dbReference type="PANTHER" id="PTHR46268:SF6">
    <property type="entry name" value="UNIVERSAL STRESS PROTEIN UP12"/>
    <property type="match status" value="1"/>
</dbReference>
<dbReference type="Gene3D" id="3.40.50.620">
    <property type="entry name" value="HUPs"/>
    <property type="match status" value="1"/>
</dbReference>
<evidence type="ECO:0000256" key="1">
    <source>
        <dbReference type="ARBA" id="ARBA00008791"/>
    </source>
</evidence>
<evidence type="ECO:0000313" key="3">
    <source>
        <dbReference type="EMBL" id="MFC7234995.1"/>
    </source>
</evidence>
<dbReference type="GeneID" id="79266674"/>
<dbReference type="InterPro" id="IPR006016">
    <property type="entry name" value="UspA"/>
</dbReference>
<keyword evidence="4" id="KW-1185">Reference proteome</keyword>
<protein>
    <submittedName>
        <fullName evidence="3">Universal stress protein</fullName>
    </submittedName>
</protein>
<comment type="caution">
    <text evidence="3">The sequence shown here is derived from an EMBL/GenBank/DDBJ whole genome shotgun (WGS) entry which is preliminary data.</text>
</comment>
<comment type="similarity">
    <text evidence="1">Belongs to the universal stress protein A family.</text>
</comment>